<proteinExistence type="predicted"/>
<dbReference type="AlphaFoldDB" id="A0A7D9HK92"/>
<evidence type="ECO:0000313" key="2">
    <source>
        <dbReference type="Proteomes" id="UP001152795"/>
    </source>
</evidence>
<dbReference type="Proteomes" id="UP001152795">
    <property type="component" value="Unassembled WGS sequence"/>
</dbReference>
<gene>
    <name evidence="1" type="ORF">PACLA_8A001024</name>
</gene>
<dbReference type="EMBL" id="CACRXK020001097">
    <property type="protein sequence ID" value="CAB3986959.1"/>
    <property type="molecule type" value="Genomic_DNA"/>
</dbReference>
<organism evidence="1 2">
    <name type="scientific">Paramuricea clavata</name>
    <name type="common">Red gorgonian</name>
    <name type="synonym">Violescent sea-whip</name>
    <dbReference type="NCBI Taxonomy" id="317549"/>
    <lineage>
        <taxon>Eukaryota</taxon>
        <taxon>Metazoa</taxon>
        <taxon>Cnidaria</taxon>
        <taxon>Anthozoa</taxon>
        <taxon>Octocorallia</taxon>
        <taxon>Malacalcyonacea</taxon>
        <taxon>Plexauridae</taxon>
        <taxon>Paramuricea</taxon>
    </lineage>
</organism>
<comment type="caution">
    <text evidence="1">The sequence shown here is derived from an EMBL/GenBank/DDBJ whole genome shotgun (WGS) entry which is preliminary data.</text>
</comment>
<sequence>MGSSWTIAANGQFLGKYFLGVCMNLDIFHTVQRVVRKIPKCSKYSSDMAKEYGLVFHQPGDIGKERSSPSPPLDNLEKPTKMLPKMQVYTKCSWYKCSDKRNAKRNTEH</sequence>
<reference evidence="1" key="1">
    <citation type="submission" date="2020-04" db="EMBL/GenBank/DDBJ databases">
        <authorList>
            <person name="Alioto T."/>
            <person name="Alioto T."/>
            <person name="Gomez Garrido J."/>
        </authorList>
    </citation>
    <scope>NUCLEOTIDE SEQUENCE</scope>
    <source>
        <strain evidence="1">A484AB</strain>
    </source>
</reference>
<name>A0A7D9HK92_PARCT</name>
<dbReference type="OrthoDB" id="5963957at2759"/>
<evidence type="ECO:0000313" key="1">
    <source>
        <dbReference type="EMBL" id="CAB3986959.1"/>
    </source>
</evidence>
<protein>
    <submittedName>
        <fullName evidence="1">Uncharacterized protein</fullName>
    </submittedName>
</protein>
<accession>A0A7D9HK92</accession>
<keyword evidence="2" id="KW-1185">Reference proteome</keyword>